<feature type="region of interest" description="Disordered" evidence="1">
    <location>
        <begin position="146"/>
        <end position="232"/>
    </location>
</feature>
<reference evidence="2 3" key="1">
    <citation type="journal article" date="2006" name="Science">
        <title>Phytophthora genome sequences uncover evolutionary origins and mechanisms of pathogenesis.</title>
        <authorList>
            <person name="Tyler B.M."/>
            <person name="Tripathy S."/>
            <person name="Zhang X."/>
            <person name="Dehal P."/>
            <person name="Jiang R.H."/>
            <person name="Aerts A."/>
            <person name="Arredondo F.D."/>
            <person name="Baxter L."/>
            <person name="Bensasson D."/>
            <person name="Beynon J.L."/>
            <person name="Chapman J."/>
            <person name="Damasceno C.M."/>
            <person name="Dorrance A.E."/>
            <person name="Dou D."/>
            <person name="Dickerman A.W."/>
            <person name="Dubchak I.L."/>
            <person name="Garbelotto M."/>
            <person name="Gijzen M."/>
            <person name="Gordon S.G."/>
            <person name="Govers F."/>
            <person name="Grunwald N.J."/>
            <person name="Huang W."/>
            <person name="Ivors K.L."/>
            <person name="Jones R.W."/>
            <person name="Kamoun S."/>
            <person name="Krampis K."/>
            <person name="Lamour K.H."/>
            <person name="Lee M.K."/>
            <person name="McDonald W.H."/>
            <person name="Medina M."/>
            <person name="Meijer H.J."/>
            <person name="Nordberg E.K."/>
            <person name="Maclean D.J."/>
            <person name="Ospina-Giraldo M.D."/>
            <person name="Morris P.F."/>
            <person name="Phuntumart V."/>
            <person name="Putnam N.H."/>
            <person name="Rash S."/>
            <person name="Rose J.K."/>
            <person name="Sakihama Y."/>
            <person name="Salamov A.A."/>
            <person name="Savidor A."/>
            <person name="Scheuring C.F."/>
            <person name="Smith B.M."/>
            <person name="Sobral B.W."/>
            <person name="Terry A."/>
            <person name="Torto-Alalibo T.A."/>
            <person name="Win J."/>
            <person name="Xu Z."/>
            <person name="Zhang H."/>
            <person name="Grigoriev I.V."/>
            <person name="Rokhsar D.S."/>
            <person name="Boore J.L."/>
        </authorList>
    </citation>
    <scope>NUCLEOTIDE SEQUENCE [LARGE SCALE GENOMIC DNA]</scope>
    <source>
        <strain evidence="2 3">P6497</strain>
    </source>
</reference>
<feature type="non-terminal residue" evidence="2">
    <location>
        <position position="334"/>
    </location>
</feature>
<organism evidence="2 3">
    <name type="scientific">Phytophthora sojae (strain P6497)</name>
    <name type="common">Soybean stem and root rot agent</name>
    <name type="synonym">Phytophthora megasperma f. sp. glycines</name>
    <dbReference type="NCBI Taxonomy" id="1094619"/>
    <lineage>
        <taxon>Eukaryota</taxon>
        <taxon>Sar</taxon>
        <taxon>Stramenopiles</taxon>
        <taxon>Oomycota</taxon>
        <taxon>Peronosporomycetes</taxon>
        <taxon>Peronosporales</taxon>
        <taxon>Peronosporaceae</taxon>
        <taxon>Phytophthora</taxon>
    </lineage>
</organism>
<accession>G4YYW5</accession>
<feature type="compositionally biased region" description="Polar residues" evidence="1">
    <location>
        <begin position="321"/>
        <end position="334"/>
    </location>
</feature>
<gene>
    <name evidence="2" type="ORF">PHYSODRAFT_443029</name>
</gene>
<keyword evidence="3" id="KW-1185">Reference proteome</keyword>
<evidence type="ECO:0000313" key="3">
    <source>
        <dbReference type="Proteomes" id="UP000002640"/>
    </source>
</evidence>
<dbReference type="GeneID" id="20652711"/>
<dbReference type="RefSeq" id="XP_009521545.1">
    <property type="nucleotide sequence ID" value="XM_009523250.1"/>
</dbReference>
<evidence type="ECO:0000256" key="1">
    <source>
        <dbReference type="SAM" id="MobiDB-lite"/>
    </source>
</evidence>
<sequence>MSAVNSSARETLQPSSQPRDQLVLQVENVALSGRLLSIEIYEVQNAATSRTTGTPSSSLRSTPLPSTPLTPSRTAGFRVAARDDVENEYSLFVTRQKAEYLYRAAYPVEAAATEVISLEAMANGILGHLNIIGNRQRDVGRLVCREPEPHVEKKTRVLPATTPPEKQRNPHLPSKRQDQRAVRVQKTSKRTMEAVAKAMRRHEQDASGDDESAGSEAESGKMDRKSSEGSILHRMAVADSKTVWKSKLETNYEETEHALPLYEEDDKDINAYRVQPYTLAPGLSPVKRALPERKTKHKDLEDRRQKGRQQRIRVQAAQDISPRTPSSLQVQNSY</sequence>
<proteinExistence type="predicted"/>
<evidence type="ECO:0000313" key="2">
    <source>
        <dbReference type="EMBL" id="EGZ26257.1"/>
    </source>
</evidence>
<feature type="compositionally biased region" description="Basic and acidic residues" evidence="1">
    <location>
        <begin position="146"/>
        <end position="155"/>
    </location>
</feature>
<feature type="region of interest" description="Disordered" evidence="1">
    <location>
        <begin position="284"/>
        <end position="334"/>
    </location>
</feature>
<dbReference type="Proteomes" id="UP000002640">
    <property type="component" value="Unassembled WGS sequence"/>
</dbReference>
<feature type="compositionally biased region" description="Low complexity" evidence="1">
    <location>
        <begin position="48"/>
        <end position="73"/>
    </location>
</feature>
<dbReference type="InParanoid" id="G4YYW5"/>
<dbReference type="AlphaFoldDB" id="G4YYW5"/>
<protein>
    <submittedName>
        <fullName evidence="2">Uncharacterized protein</fullName>
    </submittedName>
</protein>
<dbReference type="KEGG" id="psoj:PHYSODRAFT_443029"/>
<dbReference type="OMA" id="NYEETEH"/>
<feature type="compositionally biased region" description="Basic and acidic residues" evidence="1">
    <location>
        <begin position="218"/>
        <end position="227"/>
    </location>
</feature>
<name>G4YYW5_PHYSP</name>
<dbReference type="EMBL" id="JH159152">
    <property type="protein sequence ID" value="EGZ26257.1"/>
    <property type="molecule type" value="Genomic_DNA"/>
</dbReference>
<feature type="compositionally biased region" description="Basic and acidic residues" evidence="1">
    <location>
        <begin position="289"/>
        <end position="304"/>
    </location>
</feature>
<feature type="region of interest" description="Disordered" evidence="1">
    <location>
        <begin position="47"/>
        <end position="73"/>
    </location>
</feature>